<organism evidence="10 11">
    <name type="scientific">Acetobacteroides hydrogenigenes</name>
    <dbReference type="NCBI Taxonomy" id="979970"/>
    <lineage>
        <taxon>Bacteria</taxon>
        <taxon>Pseudomonadati</taxon>
        <taxon>Bacteroidota</taxon>
        <taxon>Bacteroidia</taxon>
        <taxon>Bacteroidales</taxon>
        <taxon>Rikenellaceae</taxon>
        <taxon>Acetobacteroides</taxon>
    </lineage>
</organism>
<dbReference type="Pfam" id="PF01694">
    <property type="entry name" value="Rhomboid"/>
    <property type="match status" value="1"/>
</dbReference>
<evidence type="ECO:0000256" key="2">
    <source>
        <dbReference type="ARBA" id="ARBA00009045"/>
    </source>
</evidence>
<feature type="transmembrane region" description="Helical" evidence="7">
    <location>
        <begin position="20"/>
        <end position="40"/>
    </location>
</feature>
<evidence type="ECO:0000256" key="1">
    <source>
        <dbReference type="ARBA" id="ARBA00004141"/>
    </source>
</evidence>
<evidence type="ECO:0000256" key="5">
    <source>
        <dbReference type="ARBA" id="ARBA00022989"/>
    </source>
</evidence>
<evidence type="ECO:0000256" key="7">
    <source>
        <dbReference type="SAM" id="Phobius"/>
    </source>
</evidence>
<feature type="transmembrane region" description="Helical" evidence="7">
    <location>
        <begin position="136"/>
        <end position="156"/>
    </location>
</feature>
<proteinExistence type="inferred from homology"/>
<dbReference type="AlphaFoldDB" id="A0A4R2EZ25"/>
<feature type="domain" description="Peptidase S54 rhomboid" evidence="8">
    <location>
        <begin position="64"/>
        <end position="212"/>
    </location>
</feature>
<name>A0A4R2EZ25_9BACT</name>
<comment type="subcellular location">
    <subcellularLocation>
        <location evidence="1">Membrane</location>
        <topology evidence="1">Multi-pass membrane protein</topology>
    </subcellularLocation>
</comment>
<keyword evidence="10" id="KW-0645">Protease</keyword>
<dbReference type="Pfam" id="PF20216">
    <property type="entry name" value="DUF6576"/>
    <property type="match status" value="1"/>
</dbReference>
<reference evidence="10 11" key="1">
    <citation type="submission" date="2019-03" db="EMBL/GenBank/DDBJ databases">
        <title>Genomic Encyclopedia of Archaeal and Bacterial Type Strains, Phase II (KMG-II): from individual species to whole genera.</title>
        <authorList>
            <person name="Goeker M."/>
        </authorList>
    </citation>
    <scope>NUCLEOTIDE SEQUENCE [LARGE SCALE GENOMIC DNA]</scope>
    <source>
        <strain evidence="10 11">RL-C</strain>
    </source>
</reference>
<dbReference type="Proteomes" id="UP000294830">
    <property type="component" value="Unassembled WGS sequence"/>
</dbReference>
<feature type="transmembrane region" description="Helical" evidence="7">
    <location>
        <begin position="81"/>
        <end position="100"/>
    </location>
</feature>
<protein>
    <submittedName>
        <fullName evidence="10">Membrane associated rhomboid family serine protease</fullName>
    </submittedName>
</protein>
<dbReference type="GO" id="GO:0004252">
    <property type="term" value="F:serine-type endopeptidase activity"/>
    <property type="evidence" value="ECO:0007669"/>
    <property type="project" value="InterPro"/>
</dbReference>
<dbReference type="PANTHER" id="PTHR43731">
    <property type="entry name" value="RHOMBOID PROTEASE"/>
    <property type="match status" value="1"/>
</dbReference>
<dbReference type="InterPro" id="IPR035952">
    <property type="entry name" value="Rhomboid-like_sf"/>
</dbReference>
<feature type="domain" description="DUF6576" evidence="9">
    <location>
        <begin position="250"/>
        <end position="281"/>
    </location>
</feature>
<evidence type="ECO:0000313" key="11">
    <source>
        <dbReference type="Proteomes" id="UP000294830"/>
    </source>
</evidence>
<dbReference type="GO" id="GO:0016020">
    <property type="term" value="C:membrane"/>
    <property type="evidence" value="ECO:0007669"/>
    <property type="project" value="UniProtKB-SubCell"/>
</dbReference>
<dbReference type="OrthoDB" id="680602at2"/>
<keyword evidence="4" id="KW-0378">Hydrolase</keyword>
<evidence type="ECO:0000256" key="3">
    <source>
        <dbReference type="ARBA" id="ARBA00022692"/>
    </source>
</evidence>
<evidence type="ECO:0000313" key="10">
    <source>
        <dbReference type="EMBL" id="TCN73207.1"/>
    </source>
</evidence>
<keyword evidence="3 7" id="KW-0812">Transmembrane</keyword>
<gene>
    <name evidence="10" type="ORF">CLV25_101428</name>
</gene>
<dbReference type="GO" id="GO:0006508">
    <property type="term" value="P:proteolysis"/>
    <property type="evidence" value="ECO:0007669"/>
    <property type="project" value="UniProtKB-KW"/>
</dbReference>
<evidence type="ECO:0000256" key="6">
    <source>
        <dbReference type="ARBA" id="ARBA00023136"/>
    </source>
</evidence>
<evidence type="ECO:0000256" key="4">
    <source>
        <dbReference type="ARBA" id="ARBA00022801"/>
    </source>
</evidence>
<feature type="transmembrane region" description="Helical" evidence="7">
    <location>
        <begin position="193"/>
        <end position="210"/>
    </location>
</feature>
<accession>A0A4R2EZ25</accession>
<keyword evidence="5 7" id="KW-1133">Transmembrane helix</keyword>
<dbReference type="RefSeq" id="WP_131837982.1">
    <property type="nucleotide sequence ID" value="NZ_SLWB01000001.1"/>
</dbReference>
<sequence length="290" mass="32574">MSRNRLRLSLTKDGALAGLIYINIAIFIVVGIYNAIFYLITDHTPLFFDKMLALSSDPIAVAKHPWTIITYMFYHLDFLHALFNLLVLYWFGVIFVDFFGNLKLTSMYIAGGISGGLFYLLAYNSLPVFYDEGTSILLGASAAIMAITFGSASFSPNHRIWLMFIGEVKLKYLALVYLVIDLIQIPFGNAGGHIAHLGGAFVGALWGYTYRRNGKNVLGWLESILSGIKKIPVKRSRIKVAYKNPQIQPRKKTNSKELDELLDKISQKGLDSLTEAEKQKLFKFKNDPNS</sequence>
<comment type="similarity">
    <text evidence="2">Belongs to the peptidase S54 family.</text>
</comment>
<dbReference type="PANTHER" id="PTHR43731:SF14">
    <property type="entry name" value="PRESENILIN-ASSOCIATED RHOMBOID-LIKE PROTEIN, MITOCHONDRIAL"/>
    <property type="match status" value="1"/>
</dbReference>
<comment type="caution">
    <text evidence="10">The sequence shown here is derived from an EMBL/GenBank/DDBJ whole genome shotgun (WGS) entry which is preliminary data.</text>
</comment>
<dbReference type="InterPro" id="IPR046483">
    <property type="entry name" value="DUF6576"/>
</dbReference>
<evidence type="ECO:0000259" key="8">
    <source>
        <dbReference type="Pfam" id="PF01694"/>
    </source>
</evidence>
<keyword evidence="6 7" id="KW-0472">Membrane</keyword>
<evidence type="ECO:0000259" key="9">
    <source>
        <dbReference type="Pfam" id="PF20216"/>
    </source>
</evidence>
<dbReference type="InterPro" id="IPR022764">
    <property type="entry name" value="Peptidase_S54_rhomboid_dom"/>
</dbReference>
<feature type="transmembrane region" description="Helical" evidence="7">
    <location>
        <begin position="168"/>
        <end position="187"/>
    </location>
</feature>
<dbReference type="Gene3D" id="1.20.1540.10">
    <property type="entry name" value="Rhomboid-like"/>
    <property type="match status" value="1"/>
</dbReference>
<keyword evidence="11" id="KW-1185">Reference proteome</keyword>
<dbReference type="SUPFAM" id="SSF144091">
    <property type="entry name" value="Rhomboid-like"/>
    <property type="match status" value="1"/>
</dbReference>
<dbReference type="EMBL" id="SLWB01000001">
    <property type="protein sequence ID" value="TCN73207.1"/>
    <property type="molecule type" value="Genomic_DNA"/>
</dbReference>
<dbReference type="InterPro" id="IPR050925">
    <property type="entry name" value="Rhomboid_protease_S54"/>
</dbReference>
<feature type="transmembrane region" description="Helical" evidence="7">
    <location>
        <begin position="107"/>
        <end position="130"/>
    </location>
</feature>